<dbReference type="InterPro" id="IPR051783">
    <property type="entry name" value="NAD(P)-dependent_oxidoreduct"/>
</dbReference>
<evidence type="ECO:0000259" key="1">
    <source>
        <dbReference type="Pfam" id="PF01370"/>
    </source>
</evidence>
<dbReference type="PANTHER" id="PTHR48079">
    <property type="entry name" value="PROTEIN YEEZ"/>
    <property type="match status" value="1"/>
</dbReference>
<dbReference type="AlphaFoldDB" id="B3QTE5"/>
<dbReference type="RefSeq" id="WP_012498775.1">
    <property type="nucleotide sequence ID" value="NC_011026.1"/>
</dbReference>
<sequence>MAETALVTGATGFIGSWLTEKLLEKGYKVRALVRQSSNRANLQGLDVEYVVGDYKDFNSLKKAVQGVSYVFHTAGVTKAKAEMEYIDGNVRATESLLKATYEANPNITRFLHVSSLASVGPAKSPNEPVNEKTTAKPITMYGSSKNITEQACQRYIFFPTGKVQTRLPVTIVRPPAVYGPRDKDVLEFFKTVNSGILPIVGFGPKKLVSLIHVKDLVRGIIDAAEAEQAKGETYFISSEKFYSWEEVGEVTKKALGKGFVLKLPIPHFAVSIAAAISEATSKSGNTPPPLNREKVKDIVQNYWICSVDKAKKELGFKEQISLEQGIKETVDWYKSKGWL</sequence>
<dbReference type="GO" id="GO:0005737">
    <property type="term" value="C:cytoplasm"/>
    <property type="evidence" value="ECO:0007669"/>
    <property type="project" value="TreeGrafter"/>
</dbReference>
<dbReference type="Proteomes" id="UP000001208">
    <property type="component" value="Chromosome"/>
</dbReference>
<evidence type="ECO:0000313" key="2">
    <source>
        <dbReference type="EMBL" id="ACF12691.1"/>
    </source>
</evidence>
<protein>
    <submittedName>
        <fullName evidence="2">NAD-dependent epimerase/dehydratase</fullName>
    </submittedName>
</protein>
<dbReference type="GO" id="GO:0004029">
    <property type="term" value="F:aldehyde dehydrogenase (NAD+) activity"/>
    <property type="evidence" value="ECO:0007669"/>
    <property type="project" value="TreeGrafter"/>
</dbReference>
<gene>
    <name evidence="2" type="ordered locus">Ctha_0220</name>
</gene>
<evidence type="ECO:0000313" key="3">
    <source>
        <dbReference type="Proteomes" id="UP000001208"/>
    </source>
</evidence>
<dbReference type="HOGENOM" id="CLU_007383_6_1_10"/>
<dbReference type="SUPFAM" id="SSF51735">
    <property type="entry name" value="NAD(P)-binding Rossmann-fold domains"/>
    <property type="match status" value="1"/>
</dbReference>
<dbReference type="KEGG" id="cts:Ctha_0220"/>
<dbReference type="OrthoDB" id="1490291at2"/>
<dbReference type="PANTHER" id="PTHR48079:SF6">
    <property type="entry name" value="NAD(P)-BINDING DOMAIN-CONTAINING PROTEIN-RELATED"/>
    <property type="match status" value="1"/>
</dbReference>
<dbReference type="STRING" id="517418.Ctha_0220"/>
<reference evidence="2 3" key="1">
    <citation type="submission" date="2008-06" db="EMBL/GenBank/DDBJ databases">
        <title>Complete sequence of Chloroherpeton thalassium ATCC 35110.</title>
        <authorList>
            <consortium name="US DOE Joint Genome Institute"/>
            <person name="Lucas S."/>
            <person name="Copeland A."/>
            <person name="Lapidus A."/>
            <person name="Glavina del Rio T."/>
            <person name="Dalin E."/>
            <person name="Tice H."/>
            <person name="Bruce D."/>
            <person name="Goodwin L."/>
            <person name="Pitluck S."/>
            <person name="Schmutz J."/>
            <person name="Larimer F."/>
            <person name="Land M."/>
            <person name="Hauser L."/>
            <person name="Kyrpides N."/>
            <person name="Mikhailova N."/>
            <person name="Liu Z."/>
            <person name="Li T."/>
            <person name="Zhao F."/>
            <person name="Overmann J."/>
            <person name="Bryant D.A."/>
            <person name="Richardson P."/>
        </authorList>
    </citation>
    <scope>NUCLEOTIDE SEQUENCE [LARGE SCALE GENOMIC DNA]</scope>
    <source>
        <strain evidence="3">ATCC 35110 / GB-78</strain>
    </source>
</reference>
<dbReference type="InterPro" id="IPR001509">
    <property type="entry name" value="Epimerase_deHydtase"/>
</dbReference>
<accession>B3QTE5</accession>
<feature type="domain" description="NAD-dependent epimerase/dehydratase" evidence="1">
    <location>
        <begin position="5"/>
        <end position="235"/>
    </location>
</feature>
<keyword evidence="3" id="KW-1185">Reference proteome</keyword>
<dbReference type="InterPro" id="IPR036291">
    <property type="entry name" value="NAD(P)-bd_dom_sf"/>
</dbReference>
<dbReference type="Gene3D" id="3.40.50.720">
    <property type="entry name" value="NAD(P)-binding Rossmann-like Domain"/>
    <property type="match status" value="1"/>
</dbReference>
<dbReference type="EMBL" id="CP001100">
    <property type="protein sequence ID" value="ACF12691.1"/>
    <property type="molecule type" value="Genomic_DNA"/>
</dbReference>
<dbReference type="eggNOG" id="COG0451">
    <property type="taxonomic scope" value="Bacteria"/>
</dbReference>
<proteinExistence type="predicted"/>
<dbReference type="Pfam" id="PF01370">
    <property type="entry name" value="Epimerase"/>
    <property type="match status" value="1"/>
</dbReference>
<name>B3QTE5_CHLT3</name>
<organism evidence="2 3">
    <name type="scientific">Chloroherpeton thalassium (strain ATCC 35110 / GB-78)</name>
    <dbReference type="NCBI Taxonomy" id="517418"/>
    <lineage>
        <taxon>Bacteria</taxon>
        <taxon>Pseudomonadati</taxon>
        <taxon>Chlorobiota</taxon>
        <taxon>Chlorobiia</taxon>
        <taxon>Chlorobiales</taxon>
        <taxon>Chloroherpetonaceae</taxon>
        <taxon>Chloroherpeton</taxon>
    </lineage>
</organism>